<feature type="transmembrane region" description="Helical" evidence="1">
    <location>
        <begin position="563"/>
        <end position="584"/>
    </location>
</feature>
<keyword evidence="1" id="KW-0812">Transmembrane</keyword>
<feature type="transmembrane region" description="Helical" evidence="1">
    <location>
        <begin position="754"/>
        <end position="775"/>
    </location>
</feature>
<reference evidence="2" key="1">
    <citation type="submission" date="2021-02" db="EMBL/GenBank/DDBJ databases">
        <authorList>
            <person name="Dougan E. K."/>
            <person name="Rhodes N."/>
            <person name="Thang M."/>
            <person name="Chan C."/>
        </authorList>
    </citation>
    <scope>NUCLEOTIDE SEQUENCE</scope>
</reference>
<evidence type="ECO:0000313" key="2">
    <source>
        <dbReference type="EMBL" id="CAE7563485.1"/>
    </source>
</evidence>
<dbReference type="Proteomes" id="UP000649617">
    <property type="component" value="Unassembled WGS sequence"/>
</dbReference>
<organism evidence="2 3">
    <name type="scientific">Symbiodinium pilosum</name>
    <name type="common">Dinoflagellate</name>
    <dbReference type="NCBI Taxonomy" id="2952"/>
    <lineage>
        <taxon>Eukaryota</taxon>
        <taxon>Sar</taxon>
        <taxon>Alveolata</taxon>
        <taxon>Dinophyceae</taxon>
        <taxon>Suessiales</taxon>
        <taxon>Symbiodiniaceae</taxon>
        <taxon>Symbiodinium</taxon>
    </lineage>
</organism>
<feature type="transmembrane region" description="Helical" evidence="1">
    <location>
        <begin position="628"/>
        <end position="649"/>
    </location>
</feature>
<keyword evidence="1" id="KW-1133">Transmembrane helix</keyword>
<dbReference type="AlphaFoldDB" id="A0A812UBQ4"/>
<proteinExistence type="predicted"/>
<evidence type="ECO:0000256" key="1">
    <source>
        <dbReference type="SAM" id="Phobius"/>
    </source>
</evidence>
<keyword evidence="3" id="KW-1185">Reference proteome</keyword>
<name>A0A812UBQ4_SYMPI</name>
<comment type="caution">
    <text evidence="2">The sequence shown here is derived from an EMBL/GenBank/DDBJ whole genome shotgun (WGS) entry which is preliminary data.</text>
</comment>
<dbReference type="EMBL" id="CAJNIZ010036091">
    <property type="protein sequence ID" value="CAE7563485.1"/>
    <property type="molecule type" value="Genomic_DNA"/>
</dbReference>
<gene>
    <name evidence="2" type="primary">IMCE</name>
    <name evidence="2" type="ORF">SPIL2461_LOCUS15081</name>
</gene>
<evidence type="ECO:0000313" key="3">
    <source>
        <dbReference type="Proteomes" id="UP000649617"/>
    </source>
</evidence>
<accession>A0A812UBQ4</accession>
<dbReference type="OrthoDB" id="415375at2759"/>
<feature type="transmembrane region" description="Helical" evidence="1">
    <location>
        <begin position="596"/>
        <end position="616"/>
    </location>
</feature>
<feature type="transmembrane region" description="Helical" evidence="1">
    <location>
        <begin position="782"/>
        <end position="802"/>
    </location>
</feature>
<sequence length="862" mass="95088">MIVYKTPTIVSTDLFDLEKFGCFQVRGFQGGEGLDYFAKAAASGLGVKQEHFKKWWIHPRIEFSAPVTRIGVRLQDLTTGELRWDAIYDLGKAAWKNRLPTEETTCPEDGWHLCEEEEPVGGEHPFFLPDWCPGPNDGMSHKYMLTVSNLGSRDSPEQPLVGEMLFTQYGINQLDNTYAFEMHAPLSAKDQARFNEIAGARKKDAISRTTGRVGAPEGIATEMARGKVPSSKLDTLKKAKDFKPPTVVTQQVKVGRGLYVGACGRVAVCHVVLRWKNTSTDAEEHARTAAHSTSALFAKDVRRFGALAEAPVLEAQQELQTQAETARNITEEEFWRLVGEAKISEVIIASWSGKQLLAEVEGELVAVVEESEVEDLRNELMVRGIPVRYPAGEELSEEEALAQAELSSEGPVASGLLSALALGIADSLIEISASVAVPALEVEGQSIFEAKPPDAVMAEDIGLLNKDLRILGRAVEGVERSVEADFQAAENMASREATEATGVFGTWLMSVEKWGQDVWAGLSANHAPGVGGVIEDSFMGLLSAVSVFSLVQMAFLKRKSNSFSGFMHTATGAMQIGVVLYAIIEERCLRESPGVLWAISTWIIFMVNNITMWPLLKYFRGPEVQRVLFKLAYSFIISFQGIHAIAWSYQYPWLYWVVMPYWFWSVKKLFESSDNILALVPEGTVPAAIQEPARRRVKGIQNDTPTWVYSILNFGGAVFDNAYMAVYTWRGPSGFWGWSAANIPAVNDHLRTGLVKPCFGSLTISVLVFLATLVYRKKVDRNLALALNVVLASVGPWLILYYHKLVDWDEPWQPELNGDWPSTAYLADHLADIPALLAIPLSLFGAGTMQPAAAEALSQLNQ</sequence>
<keyword evidence="1" id="KW-0472">Membrane</keyword>
<protein>
    <submittedName>
        <fullName evidence="2">IMCE protein</fullName>
    </submittedName>
</protein>